<keyword evidence="3" id="KW-0597">Phosphoprotein</keyword>
<dbReference type="Pfam" id="PF00975">
    <property type="entry name" value="Thioesterase"/>
    <property type="match status" value="1"/>
</dbReference>
<dbReference type="SMART" id="SM00824">
    <property type="entry name" value="PKS_TE"/>
    <property type="match status" value="1"/>
</dbReference>
<dbReference type="Pfam" id="PF00668">
    <property type="entry name" value="Condensation"/>
    <property type="match status" value="1"/>
</dbReference>
<dbReference type="Pfam" id="PF00501">
    <property type="entry name" value="AMP-binding"/>
    <property type="match status" value="1"/>
</dbReference>
<dbReference type="Gene3D" id="3.30.559.10">
    <property type="entry name" value="Chloramphenicol acetyltransferase-like domain"/>
    <property type="match status" value="1"/>
</dbReference>
<evidence type="ECO:0000256" key="2">
    <source>
        <dbReference type="ARBA" id="ARBA00022450"/>
    </source>
</evidence>
<dbReference type="SUPFAM" id="SSF47336">
    <property type="entry name" value="ACP-like"/>
    <property type="match status" value="1"/>
</dbReference>
<evidence type="ECO:0000256" key="1">
    <source>
        <dbReference type="ARBA" id="ARBA00001957"/>
    </source>
</evidence>
<dbReference type="PANTHER" id="PTHR45527:SF1">
    <property type="entry name" value="FATTY ACID SYNTHASE"/>
    <property type="match status" value="1"/>
</dbReference>
<keyword evidence="2" id="KW-0596">Phosphopantetheine</keyword>
<dbReference type="InterPro" id="IPR006162">
    <property type="entry name" value="Ppantetheine_attach_site"/>
</dbReference>
<dbReference type="SUPFAM" id="SSF56801">
    <property type="entry name" value="Acetyl-CoA synthetase-like"/>
    <property type="match status" value="1"/>
</dbReference>
<dbReference type="InterPro" id="IPR029058">
    <property type="entry name" value="AB_hydrolase_fold"/>
</dbReference>
<dbReference type="InterPro" id="IPR001242">
    <property type="entry name" value="Condensation_dom"/>
</dbReference>
<reference evidence="5" key="1">
    <citation type="submission" date="2022-06" db="EMBL/GenBank/DDBJ databases">
        <title>Draft genome sequence of Streptomyces sp. RB6PN25 isolated from peat swamp forest in Thailand.</title>
        <authorList>
            <person name="Duangmal K."/>
            <person name="Klaysubun C."/>
        </authorList>
    </citation>
    <scope>NUCLEOTIDE SEQUENCE</scope>
    <source>
        <strain evidence="5">RB6PN25</strain>
    </source>
</reference>
<dbReference type="NCBIfam" id="TIGR01733">
    <property type="entry name" value="AA-adenyl-dom"/>
    <property type="match status" value="1"/>
</dbReference>
<dbReference type="CDD" id="cd19540">
    <property type="entry name" value="LCL_NRPS-like"/>
    <property type="match status" value="1"/>
</dbReference>
<evidence type="ECO:0000313" key="5">
    <source>
        <dbReference type="EMBL" id="MCQ4083515.1"/>
    </source>
</evidence>
<dbReference type="InterPro" id="IPR020845">
    <property type="entry name" value="AMP-binding_CS"/>
</dbReference>
<dbReference type="InterPro" id="IPR009081">
    <property type="entry name" value="PP-bd_ACP"/>
</dbReference>
<dbReference type="InterPro" id="IPR025110">
    <property type="entry name" value="AMP-bd_C"/>
</dbReference>
<dbReference type="PROSITE" id="PS00012">
    <property type="entry name" value="PHOSPHOPANTETHEINE"/>
    <property type="match status" value="1"/>
</dbReference>
<dbReference type="InterPro" id="IPR000873">
    <property type="entry name" value="AMP-dep_synth/lig_dom"/>
</dbReference>
<dbReference type="Gene3D" id="2.30.38.10">
    <property type="entry name" value="Luciferase, Domain 3"/>
    <property type="match status" value="1"/>
</dbReference>
<dbReference type="InterPro" id="IPR020806">
    <property type="entry name" value="PKS_PP-bd"/>
</dbReference>
<dbReference type="Proteomes" id="UP001057702">
    <property type="component" value="Unassembled WGS sequence"/>
</dbReference>
<organism evidence="5 6">
    <name type="scientific">Streptomyces humicola</name>
    <dbReference type="NCBI Taxonomy" id="2953240"/>
    <lineage>
        <taxon>Bacteria</taxon>
        <taxon>Bacillati</taxon>
        <taxon>Actinomycetota</taxon>
        <taxon>Actinomycetes</taxon>
        <taxon>Kitasatosporales</taxon>
        <taxon>Streptomycetaceae</taxon>
        <taxon>Streptomyces</taxon>
    </lineage>
</organism>
<comment type="caution">
    <text evidence="5">The sequence shown here is derived from an EMBL/GenBank/DDBJ whole genome shotgun (WGS) entry which is preliminary data.</text>
</comment>
<dbReference type="Gene3D" id="3.40.50.980">
    <property type="match status" value="2"/>
</dbReference>
<dbReference type="InterPro" id="IPR023213">
    <property type="entry name" value="CAT-like_dom_sf"/>
</dbReference>
<evidence type="ECO:0000256" key="3">
    <source>
        <dbReference type="ARBA" id="ARBA00022553"/>
    </source>
</evidence>
<dbReference type="Pfam" id="PF00550">
    <property type="entry name" value="PP-binding"/>
    <property type="match status" value="1"/>
</dbReference>
<dbReference type="PROSITE" id="PS00455">
    <property type="entry name" value="AMP_BINDING"/>
    <property type="match status" value="1"/>
</dbReference>
<dbReference type="PANTHER" id="PTHR45527">
    <property type="entry name" value="NONRIBOSOMAL PEPTIDE SYNTHETASE"/>
    <property type="match status" value="1"/>
</dbReference>
<comment type="cofactor">
    <cofactor evidence="1">
        <name>pantetheine 4'-phosphate</name>
        <dbReference type="ChEBI" id="CHEBI:47942"/>
    </cofactor>
</comment>
<dbReference type="Gene3D" id="3.30.300.30">
    <property type="match status" value="1"/>
</dbReference>
<dbReference type="Pfam" id="PF13193">
    <property type="entry name" value="AMP-binding_C"/>
    <property type="match status" value="1"/>
</dbReference>
<proteinExistence type="predicted"/>
<dbReference type="SMART" id="SM00823">
    <property type="entry name" value="PKS_PP"/>
    <property type="match status" value="1"/>
</dbReference>
<dbReference type="InterPro" id="IPR020802">
    <property type="entry name" value="TesA-like"/>
</dbReference>
<evidence type="ECO:0000313" key="6">
    <source>
        <dbReference type="Proteomes" id="UP001057702"/>
    </source>
</evidence>
<dbReference type="Gene3D" id="3.30.559.30">
    <property type="entry name" value="Nonribosomal peptide synthetase, condensation domain"/>
    <property type="match status" value="1"/>
</dbReference>
<sequence length="1313" mass="141533">MIPLSYAQRRLWLINEIEGPSALYNVPMALRFTGALDQDALIAAVGDVVRRHEILRTVYSETDGVPQQHVLAPEAAPFPVPARAVAEADLAAQLAQLAEHRFDLRSELPFHAELLLLAPGDAVLSLVIHHIACDGWSTAPLLGDLRIAYAARCSGAAPAWEPLPVQYADYSLWQREVLGDESSPDSEYARLSKFWADELAGVPDQLTLPTDRVRPTASSFRGEGVPFEIGAQAHHGLVRLAHRAQASTFMVVLAGLATLLTRLGAGPDIPIGTVVAARDDEALEGLVGFFTNTLVLRIGTSGDPGFEALLGGVRRRVLDAYAHQEFPFDQVVEVLNPPRSLARHPLFQVMLVFDGAVQETGFDLPGLQVDFERVTWQSSKFDLTLAVAEQTDASGAPAGLDCELRYATDLFDRETVERMAAQLSRLLEAFAAEPQTRIGEVDILDPGTRHLLLEEWNGPTAPVPLRPLPELVSAQAARVPGAPAVIDRAVILSYAELEAWSNRLAHVLVAHGVGPEKLVAIRIPRSAQAVVAQLAVLKAGGAYLPLDVEYPAERIAFVLRDARPELVLTVEEVEGAAADGTVAGVPQLCIDGDELRATLTGLPDTAPQVLFDPGLPAYVIYTSGSTGRPKGVVVPQSAVVDHLTWCGRNYPAVAGTALVHSSPSFDMTVTALWTPLTLGGCIVLASLTDPDPEETARIGAFPATFMKATPSHLALLAELPDAYSPSSELLLGGEALTAEMLDAWRRRYPDVLVRNVYGPTETTVNCAEFRVEPHSELPAGPVPIGRPQANARLYVLDHRLNPVPPGVLGELYVAGAGLARGYLNRPGLSAERFVACPFGPPGERMYRTGDLARWRSSGVLEFGGRADRQVKIRGFRIEPGEIEAALTADPSVSQACVVPRDEGAGDPWLAAFVVPADGAEPDGAVLREGLSQQLPEYMVPTAVTVLPALPLTPNGKLDYRALPDPARPGPGAYRAPGTPVEQLLSELFAESLGLEQVGVDQGYFELGGHSLSAARLIARIGTVLGVELRLRDLFEQPTVAGLGRRLDVGAGPAVSGALLPLRPSGTRPPLFCVHPGTGISWGYTSLLRHLDPDVPVYGLQDRSLFSEEVRPATVEEMAYRYVEQIRAIRPTGPYRLLGWSFGGLVAHAMAARLEAAGQEVDLLCLLDSSPGFDSRGDRLPEWGEDWDEDSGEVDHTAMLEEALGSLDGFSAEELGRILESLRHHRRLRRDHRPPRYHGSLLFFGATLDRSEPLDPERFWRPFVGGRIDAVQVPCSHHKMLEPDALAVIAEILSGRLSRPAAAPARCGVTPPKP</sequence>
<dbReference type="Gene3D" id="3.40.50.1820">
    <property type="entry name" value="alpha/beta hydrolase"/>
    <property type="match status" value="1"/>
</dbReference>
<feature type="domain" description="Carrier" evidence="4">
    <location>
        <begin position="975"/>
        <end position="1050"/>
    </location>
</feature>
<accession>A0ABT1Q2I0</accession>
<dbReference type="PROSITE" id="PS50075">
    <property type="entry name" value="CARRIER"/>
    <property type="match status" value="1"/>
</dbReference>
<dbReference type="RefSeq" id="WP_255922474.1">
    <property type="nucleotide sequence ID" value="NZ_JANFNG010000022.1"/>
</dbReference>
<protein>
    <submittedName>
        <fullName evidence="5">Amino acid adenylation domain-containing protein</fullName>
    </submittedName>
</protein>
<dbReference type="InterPro" id="IPR010071">
    <property type="entry name" value="AA_adenyl_dom"/>
</dbReference>
<dbReference type="CDD" id="cd05930">
    <property type="entry name" value="A_NRPS"/>
    <property type="match status" value="1"/>
</dbReference>
<dbReference type="InterPro" id="IPR045851">
    <property type="entry name" value="AMP-bd_C_sf"/>
</dbReference>
<keyword evidence="6" id="KW-1185">Reference proteome</keyword>
<dbReference type="SUPFAM" id="SSF53474">
    <property type="entry name" value="alpha/beta-Hydrolases"/>
    <property type="match status" value="1"/>
</dbReference>
<dbReference type="EMBL" id="JANFNG010000022">
    <property type="protein sequence ID" value="MCQ4083515.1"/>
    <property type="molecule type" value="Genomic_DNA"/>
</dbReference>
<dbReference type="InterPro" id="IPR001031">
    <property type="entry name" value="Thioesterase"/>
</dbReference>
<gene>
    <name evidence="5" type="ORF">NGB36_23690</name>
</gene>
<evidence type="ECO:0000259" key="4">
    <source>
        <dbReference type="PROSITE" id="PS50075"/>
    </source>
</evidence>
<dbReference type="SUPFAM" id="SSF52777">
    <property type="entry name" value="CoA-dependent acyltransferases"/>
    <property type="match status" value="2"/>
</dbReference>
<dbReference type="InterPro" id="IPR036736">
    <property type="entry name" value="ACP-like_sf"/>
</dbReference>
<name>A0ABT1Q2I0_9ACTN</name>